<evidence type="ECO:0000313" key="2">
    <source>
        <dbReference type="EMBL" id="MBL4913467.1"/>
    </source>
</evidence>
<evidence type="ECO:0000256" key="1">
    <source>
        <dbReference type="SAM" id="SignalP"/>
    </source>
</evidence>
<dbReference type="RefSeq" id="WP_202721735.1">
    <property type="nucleotide sequence ID" value="NZ_BPEX01000036.1"/>
</dbReference>
<keyword evidence="1" id="KW-0732">Signal</keyword>
<dbReference type="Gene3D" id="2.10.10.90">
    <property type="match status" value="1"/>
</dbReference>
<reference evidence="2 3" key="1">
    <citation type="submission" date="2021-01" db="EMBL/GenBank/DDBJ databases">
        <title>Genome sequence of Shewanella schlegeliana JCM 11561.</title>
        <authorList>
            <person name="Zhang H."/>
            <person name="Li C."/>
        </authorList>
    </citation>
    <scope>NUCLEOTIDE SEQUENCE [LARGE SCALE GENOMIC DNA]</scope>
    <source>
        <strain evidence="2 3">JCM 11561</strain>
    </source>
</reference>
<feature type="signal peptide" evidence="1">
    <location>
        <begin position="1"/>
        <end position="17"/>
    </location>
</feature>
<comment type="caution">
    <text evidence="2">The sequence shown here is derived from an EMBL/GenBank/DDBJ whole genome shotgun (WGS) entry which is preliminary data.</text>
</comment>
<name>A0ABS1SY33_9GAMM</name>
<proteinExistence type="predicted"/>
<evidence type="ECO:0000313" key="3">
    <source>
        <dbReference type="Proteomes" id="UP000604898"/>
    </source>
</evidence>
<feature type="chain" id="PRO_5046109744" evidence="1">
    <location>
        <begin position="18"/>
        <end position="267"/>
    </location>
</feature>
<dbReference type="InterPro" id="IPR036573">
    <property type="entry name" value="CBM_sf_5/12"/>
</dbReference>
<accession>A0ABS1SY33</accession>
<organism evidence="2 3">
    <name type="scientific">Shewanella schlegeliana</name>
    <dbReference type="NCBI Taxonomy" id="190308"/>
    <lineage>
        <taxon>Bacteria</taxon>
        <taxon>Pseudomonadati</taxon>
        <taxon>Pseudomonadota</taxon>
        <taxon>Gammaproteobacteria</taxon>
        <taxon>Alteromonadales</taxon>
        <taxon>Shewanellaceae</taxon>
        <taxon>Shewanella</taxon>
    </lineage>
</organism>
<dbReference type="SUPFAM" id="SSF51055">
    <property type="entry name" value="Carbohydrate binding domain"/>
    <property type="match status" value="1"/>
</dbReference>
<keyword evidence="3" id="KW-1185">Reference proteome</keyword>
<dbReference type="Proteomes" id="UP000604898">
    <property type="component" value="Unassembled WGS sequence"/>
</dbReference>
<gene>
    <name evidence="2" type="ORF">JMA39_09975</name>
</gene>
<dbReference type="EMBL" id="JAESVD010000005">
    <property type="protein sequence ID" value="MBL4913467.1"/>
    <property type="molecule type" value="Genomic_DNA"/>
</dbReference>
<protein>
    <submittedName>
        <fullName evidence="2">Uncharacterized protein</fullName>
    </submittedName>
</protein>
<sequence>MIKITALLLTFPCIVFALDYAEYPKFDSDQYYKRGDIVSYQNYIWVSRLPSVNQVPTKNSWRWSQVALSNIDEWHFGQFYPLGNAVSYQDKFYFVKKLGFGRPDTNRSSYQWEEFSHPAIGYALPDIDYDNANLTVDGIDSNFNGIRDDYEIFVVMEHTDPMLRHLGLQAAQLYRKLFDIAQIDISEISIQEVAQLTDQLVSLRVCNRQNIRSWEGFNGYQHKYVNTQERFQEFLMAQKLLYEVLGDDYEPQVPREPCKFIANIGGE</sequence>